<keyword evidence="1" id="KW-0812">Transmembrane</keyword>
<sequence length="105" mass="11746">MQFGWISGQFHQKLLTVIIVVILGVHGIAVDKYFQEKQTHEGVIIANGVDVYSGPYTTDNTVLFRINEGSIAEIQVHKIEGDWVEIILIDGKKGWVPVESIRGLK</sequence>
<accession>A0A382HED5</accession>
<name>A0A382HED5_9ZZZZ</name>
<gene>
    <name evidence="2" type="ORF">METZ01_LOCUS238532</name>
</gene>
<evidence type="ECO:0000313" key="2">
    <source>
        <dbReference type="EMBL" id="SVB85678.1"/>
    </source>
</evidence>
<proteinExistence type="predicted"/>
<evidence type="ECO:0000256" key="1">
    <source>
        <dbReference type="SAM" id="Phobius"/>
    </source>
</evidence>
<protein>
    <submittedName>
        <fullName evidence="2">Uncharacterized protein</fullName>
    </submittedName>
</protein>
<organism evidence="2">
    <name type="scientific">marine metagenome</name>
    <dbReference type="NCBI Taxonomy" id="408172"/>
    <lineage>
        <taxon>unclassified sequences</taxon>
        <taxon>metagenomes</taxon>
        <taxon>ecological metagenomes</taxon>
    </lineage>
</organism>
<feature type="transmembrane region" description="Helical" evidence="1">
    <location>
        <begin position="12"/>
        <end position="30"/>
    </location>
</feature>
<reference evidence="2" key="1">
    <citation type="submission" date="2018-05" db="EMBL/GenBank/DDBJ databases">
        <authorList>
            <person name="Lanie J.A."/>
            <person name="Ng W.-L."/>
            <person name="Kazmierczak K.M."/>
            <person name="Andrzejewski T.M."/>
            <person name="Davidsen T.M."/>
            <person name="Wayne K.J."/>
            <person name="Tettelin H."/>
            <person name="Glass J.I."/>
            <person name="Rusch D."/>
            <person name="Podicherti R."/>
            <person name="Tsui H.-C.T."/>
            <person name="Winkler M.E."/>
        </authorList>
    </citation>
    <scope>NUCLEOTIDE SEQUENCE</scope>
</reference>
<dbReference type="AlphaFoldDB" id="A0A382HED5"/>
<dbReference type="EMBL" id="UINC01060794">
    <property type="protein sequence ID" value="SVB85678.1"/>
    <property type="molecule type" value="Genomic_DNA"/>
</dbReference>
<keyword evidence="1" id="KW-0472">Membrane</keyword>
<dbReference type="Gene3D" id="2.30.30.40">
    <property type="entry name" value="SH3 Domains"/>
    <property type="match status" value="1"/>
</dbReference>
<keyword evidence="1" id="KW-1133">Transmembrane helix</keyword>